<evidence type="ECO:0000313" key="3">
    <source>
        <dbReference type="Proteomes" id="UP000265020"/>
    </source>
</evidence>
<reference evidence="2" key="1">
    <citation type="submission" date="2025-08" db="UniProtKB">
        <authorList>
            <consortium name="Ensembl"/>
        </authorList>
    </citation>
    <scope>IDENTIFICATION</scope>
</reference>
<keyword evidence="3" id="KW-1185">Reference proteome</keyword>
<sequence length="130" mass="14601">MTEGVSDTTAAWEQDNPISEKPALEAELMAGGVSSRVSTRDERKSESADSDIGDVDKLPVPQHIHISNITCDSFKISWNMDSRGQDRITHYFIDLNKKEDKSSNKFKHMVRHSTDDLVVHSRWGILVFAG</sequence>
<dbReference type="Ensembl" id="ENSCVAT00000001210.1">
    <property type="protein sequence ID" value="ENSCVAP00000008681.1"/>
    <property type="gene ID" value="ENSCVAG00000010526.1"/>
</dbReference>
<dbReference type="InterPro" id="IPR013783">
    <property type="entry name" value="Ig-like_fold"/>
</dbReference>
<evidence type="ECO:0000256" key="1">
    <source>
        <dbReference type="SAM" id="MobiDB-lite"/>
    </source>
</evidence>
<evidence type="ECO:0008006" key="4">
    <source>
        <dbReference type="Google" id="ProtNLM"/>
    </source>
</evidence>
<feature type="compositionally biased region" description="Basic and acidic residues" evidence="1">
    <location>
        <begin position="38"/>
        <end position="47"/>
    </location>
</feature>
<dbReference type="Gene3D" id="2.60.40.10">
    <property type="entry name" value="Immunoglobulins"/>
    <property type="match status" value="1"/>
</dbReference>
<protein>
    <recommendedName>
        <fullName evidence="4">Fibronectin type-III domain-containing protein</fullName>
    </recommendedName>
</protein>
<evidence type="ECO:0000313" key="2">
    <source>
        <dbReference type="Ensembl" id="ENSCVAP00000008681.1"/>
    </source>
</evidence>
<reference evidence="2" key="2">
    <citation type="submission" date="2025-09" db="UniProtKB">
        <authorList>
            <consortium name="Ensembl"/>
        </authorList>
    </citation>
    <scope>IDENTIFICATION</scope>
</reference>
<dbReference type="InterPro" id="IPR036116">
    <property type="entry name" value="FN3_sf"/>
</dbReference>
<dbReference type="AlphaFoldDB" id="A0A3Q2CSK4"/>
<dbReference type="Proteomes" id="UP000265020">
    <property type="component" value="Unassembled WGS sequence"/>
</dbReference>
<name>A0A3Q2CSK4_CYPVA</name>
<dbReference type="GeneTree" id="ENSGT00970000198090"/>
<dbReference type="SUPFAM" id="SSF49265">
    <property type="entry name" value="Fibronectin type III"/>
    <property type="match status" value="1"/>
</dbReference>
<feature type="region of interest" description="Disordered" evidence="1">
    <location>
        <begin position="1"/>
        <end position="57"/>
    </location>
</feature>
<organism evidence="2 3">
    <name type="scientific">Cyprinodon variegatus</name>
    <name type="common">Sheepshead minnow</name>
    <dbReference type="NCBI Taxonomy" id="28743"/>
    <lineage>
        <taxon>Eukaryota</taxon>
        <taxon>Metazoa</taxon>
        <taxon>Chordata</taxon>
        <taxon>Craniata</taxon>
        <taxon>Vertebrata</taxon>
        <taxon>Euteleostomi</taxon>
        <taxon>Actinopterygii</taxon>
        <taxon>Neopterygii</taxon>
        <taxon>Teleostei</taxon>
        <taxon>Neoteleostei</taxon>
        <taxon>Acanthomorphata</taxon>
        <taxon>Ovalentaria</taxon>
        <taxon>Atherinomorphae</taxon>
        <taxon>Cyprinodontiformes</taxon>
        <taxon>Cyprinodontidae</taxon>
        <taxon>Cyprinodon</taxon>
    </lineage>
</organism>
<feature type="compositionally biased region" description="Polar residues" evidence="1">
    <location>
        <begin position="1"/>
        <end position="11"/>
    </location>
</feature>
<proteinExistence type="predicted"/>
<dbReference type="InterPro" id="IPR003961">
    <property type="entry name" value="FN3_dom"/>
</dbReference>
<dbReference type="STRING" id="28743.ENSCVAP00000008681"/>
<accession>A0A3Q2CSK4</accession>
<dbReference type="CDD" id="cd00063">
    <property type="entry name" value="FN3"/>
    <property type="match status" value="1"/>
</dbReference>